<proteinExistence type="predicted"/>
<comment type="caution">
    <text evidence="2">The sequence shown here is derived from an EMBL/GenBank/DDBJ whole genome shotgun (WGS) entry which is preliminary data.</text>
</comment>
<gene>
    <name evidence="2" type="ORF">SAMN05444424_1199</name>
</gene>
<accession>A0AAQ1MD36</accession>
<dbReference type="Proteomes" id="UP000184089">
    <property type="component" value="Unassembled WGS sequence"/>
</dbReference>
<feature type="transmembrane region" description="Helical" evidence="1">
    <location>
        <begin position="37"/>
        <end position="58"/>
    </location>
</feature>
<name>A0AAQ1MD36_9FIRM</name>
<evidence type="ECO:0000313" key="3">
    <source>
        <dbReference type="Proteomes" id="UP000184089"/>
    </source>
</evidence>
<evidence type="ECO:0000256" key="1">
    <source>
        <dbReference type="SAM" id="Phobius"/>
    </source>
</evidence>
<evidence type="ECO:0000313" key="2">
    <source>
        <dbReference type="EMBL" id="SHG02738.1"/>
    </source>
</evidence>
<keyword evidence="1" id="KW-0812">Transmembrane</keyword>
<keyword evidence="1" id="KW-1133">Transmembrane helix</keyword>
<sequence length="60" mass="6700">MAKKTSRIIGLIMLIVAIAFVFFALKHPEASFPWSNTVTYAIYAVYLIVVAILLVAPFKK</sequence>
<dbReference type="AlphaFoldDB" id="A0AAQ1MD36"/>
<organism evidence="2 3">
    <name type="scientific">Bittarella massiliensis</name>
    <name type="common">ex Durand et al. 2017</name>
    <dbReference type="NCBI Taxonomy" id="1720313"/>
    <lineage>
        <taxon>Bacteria</taxon>
        <taxon>Bacillati</taxon>
        <taxon>Bacillota</taxon>
        <taxon>Clostridia</taxon>
        <taxon>Eubacteriales</taxon>
        <taxon>Oscillospiraceae</taxon>
        <taxon>Bittarella (ex Durand et al. 2017)</taxon>
    </lineage>
</organism>
<keyword evidence="1" id="KW-0472">Membrane</keyword>
<feature type="transmembrane region" description="Helical" evidence="1">
    <location>
        <begin position="7"/>
        <end position="25"/>
    </location>
</feature>
<protein>
    <submittedName>
        <fullName evidence="2">Uncharacterized protein</fullName>
    </submittedName>
</protein>
<dbReference type="RefSeq" id="WP_021660945.1">
    <property type="nucleotide sequence ID" value="NZ_FQVY01000002.1"/>
</dbReference>
<dbReference type="EMBL" id="FQVY01000002">
    <property type="protein sequence ID" value="SHG02738.1"/>
    <property type="molecule type" value="Genomic_DNA"/>
</dbReference>
<reference evidence="3" key="1">
    <citation type="submission" date="2016-11" db="EMBL/GenBank/DDBJ databases">
        <authorList>
            <person name="Jaros S."/>
            <person name="Januszkiewicz K."/>
            <person name="Wedrychowicz H."/>
        </authorList>
    </citation>
    <scope>NUCLEOTIDE SEQUENCE [LARGE SCALE GENOMIC DNA]</scope>
    <source>
        <strain evidence="3">DSM 4029</strain>
    </source>
</reference>